<comment type="caution">
    <text evidence="7">The sequence shown here is derived from an EMBL/GenBank/DDBJ whole genome shotgun (WGS) entry which is preliminary data.</text>
</comment>
<dbReference type="Pfam" id="PF01810">
    <property type="entry name" value="LysE"/>
    <property type="match status" value="1"/>
</dbReference>
<dbReference type="PANTHER" id="PTHR30086">
    <property type="entry name" value="ARGININE EXPORTER PROTEIN ARGO"/>
    <property type="match status" value="1"/>
</dbReference>
<evidence type="ECO:0000313" key="8">
    <source>
        <dbReference type="Proteomes" id="UP000029223"/>
    </source>
</evidence>
<proteinExistence type="predicted"/>
<evidence type="ECO:0000313" key="7">
    <source>
        <dbReference type="EMBL" id="GAL24369.1"/>
    </source>
</evidence>
<dbReference type="EMBL" id="BBMS01000003">
    <property type="protein sequence ID" value="GAL24369.1"/>
    <property type="molecule type" value="Genomic_DNA"/>
</dbReference>
<gene>
    <name evidence="7" type="ORF">JCM19239_4072</name>
</gene>
<name>A0ABQ0J6G5_9VIBR</name>
<feature type="transmembrane region" description="Helical" evidence="6">
    <location>
        <begin position="43"/>
        <end position="65"/>
    </location>
</feature>
<evidence type="ECO:0000256" key="1">
    <source>
        <dbReference type="ARBA" id="ARBA00004651"/>
    </source>
</evidence>
<organism evidence="7 8">
    <name type="scientific">Vibrio variabilis</name>
    <dbReference type="NCBI Taxonomy" id="990271"/>
    <lineage>
        <taxon>Bacteria</taxon>
        <taxon>Pseudomonadati</taxon>
        <taxon>Pseudomonadota</taxon>
        <taxon>Gammaproteobacteria</taxon>
        <taxon>Vibrionales</taxon>
        <taxon>Vibrionaceae</taxon>
        <taxon>Vibrio</taxon>
    </lineage>
</organism>
<keyword evidence="4 6" id="KW-1133">Transmembrane helix</keyword>
<evidence type="ECO:0000256" key="4">
    <source>
        <dbReference type="ARBA" id="ARBA00022989"/>
    </source>
</evidence>
<sequence>MDWSFLLSVALFAVVMTGTPGPNNVMLTASGANFGYVRSIPHFLGIGLGLISLILLNGAGLGVIFQTYPMVQEVLKWLGSAYLLYLAWRILTAGISKGDSDNKAKPMTCFEAMTFQYLNPKAWVMSVTAVSSFALSGDYYWWSLVGISVIFLLVQIQTSSVWVGFGTFIRRWLATPRHGAALTPVWHCLLRHVWCLFGSEFADGFGEDKPRCSAPSWRQ</sequence>
<evidence type="ECO:0000256" key="3">
    <source>
        <dbReference type="ARBA" id="ARBA00022692"/>
    </source>
</evidence>
<evidence type="ECO:0000256" key="5">
    <source>
        <dbReference type="ARBA" id="ARBA00023136"/>
    </source>
</evidence>
<keyword evidence="3 6" id="KW-0812">Transmembrane</keyword>
<keyword evidence="2" id="KW-1003">Cell membrane</keyword>
<feature type="transmembrane region" description="Helical" evidence="6">
    <location>
        <begin position="139"/>
        <end position="165"/>
    </location>
</feature>
<protein>
    <submittedName>
        <fullName evidence="7">Transporter LysE family</fullName>
    </submittedName>
</protein>
<evidence type="ECO:0000256" key="6">
    <source>
        <dbReference type="SAM" id="Phobius"/>
    </source>
</evidence>
<reference evidence="8" key="1">
    <citation type="submission" date="2014-09" db="EMBL/GenBank/DDBJ databases">
        <title>Vibrio variabilis JCM 19239. (C206) whole genome shotgun sequence.</title>
        <authorList>
            <person name="Sawabe T."/>
            <person name="Meirelles P."/>
            <person name="Nakanishi M."/>
            <person name="Sayaka M."/>
            <person name="Hattori M."/>
            <person name="Ohkuma M."/>
        </authorList>
    </citation>
    <scope>NUCLEOTIDE SEQUENCE [LARGE SCALE GENOMIC DNA]</scope>
    <source>
        <strain evidence="8">JCM 19239</strain>
    </source>
</reference>
<dbReference type="Proteomes" id="UP000029223">
    <property type="component" value="Unassembled WGS sequence"/>
</dbReference>
<feature type="transmembrane region" description="Helical" evidence="6">
    <location>
        <begin position="77"/>
        <end position="96"/>
    </location>
</feature>
<dbReference type="PANTHER" id="PTHR30086:SF20">
    <property type="entry name" value="ARGININE EXPORTER PROTEIN ARGO-RELATED"/>
    <property type="match status" value="1"/>
</dbReference>
<dbReference type="InterPro" id="IPR001123">
    <property type="entry name" value="LeuE-type"/>
</dbReference>
<evidence type="ECO:0000256" key="2">
    <source>
        <dbReference type="ARBA" id="ARBA00022475"/>
    </source>
</evidence>
<keyword evidence="5 6" id="KW-0472">Membrane</keyword>
<comment type="subcellular location">
    <subcellularLocation>
        <location evidence="1">Cell membrane</location>
        <topology evidence="1">Multi-pass membrane protein</topology>
    </subcellularLocation>
</comment>
<accession>A0ABQ0J6G5</accession>
<keyword evidence="8" id="KW-1185">Reference proteome</keyword>